<feature type="region of interest" description="Disordered" evidence="1">
    <location>
        <begin position="45"/>
        <end position="74"/>
    </location>
</feature>
<evidence type="ECO:0000256" key="1">
    <source>
        <dbReference type="SAM" id="MobiDB-lite"/>
    </source>
</evidence>
<evidence type="ECO:0000313" key="3">
    <source>
        <dbReference type="Proteomes" id="UP001295444"/>
    </source>
</evidence>
<accession>A0AAD1T255</accession>
<name>A0AAD1T255_PELCU</name>
<reference evidence="2" key="1">
    <citation type="submission" date="2022-03" db="EMBL/GenBank/DDBJ databases">
        <authorList>
            <person name="Alioto T."/>
            <person name="Alioto T."/>
            <person name="Gomez Garrido J."/>
        </authorList>
    </citation>
    <scope>NUCLEOTIDE SEQUENCE</scope>
</reference>
<keyword evidence="3" id="KW-1185">Reference proteome</keyword>
<dbReference type="Proteomes" id="UP001295444">
    <property type="component" value="Chromosome 08"/>
</dbReference>
<dbReference type="AlphaFoldDB" id="A0AAD1T255"/>
<evidence type="ECO:0000313" key="2">
    <source>
        <dbReference type="EMBL" id="CAH2313181.1"/>
    </source>
</evidence>
<proteinExistence type="predicted"/>
<dbReference type="EMBL" id="OW240919">
    <property type="protein sequence ID" value="CAH2313181.1"/>
    <property type="molecule type" value="Genomic_DNA"/>
</dbReference>
<organism evidence="2 3">
    <name type="scientific">Pelobates cultripes</name>
    <name type="common">Western spadefoot toad</name>
    <dbReference type="NCBI Taxonomy" id="61616"/>
    <lineage>
        <taxon>Eukaryota</taxon>
        <taxon>Metazoa</taxon>
        <taxon>Chordata</taxon>
        <taxon>Craniata</taxon>
        <taxon>Vertebrata</taxon>
        <taxon>Euteleostomi</taxon>
        <taxon>Amphibia</taxon>
        <taxon>Batrachia</taxon>
        <taxon>Anura</taxon>
        <taxon>Pelobatoidea</taxon>
        <taxon>Pelobatidae</taxon>
        <taxon>Pelobates</taxon>
    </lineage>
</organism>
<sequence length="74" mass="8247">NLAWYTVRRSTLSRPREDTTRLSPILEITKLLGLGDAVATLLEDPGPARSTDVERKSFMVPDLGAPPLSERNER</sequence>
<protein>
    <submittedName>
        <fullName evidence="2">Uncharacterized protein</fullName>
    </submittedName>
</protein>
<gene>
    <name evidence="2" type="ORF">PECUL_23A009981</name>
</gene>
<feature type="non-terminal residue" evidence="2">
    <location>
        <position position="1"/>
    </location>
</feature>